<accession>A0A6P1ZD89</accession>
<evidence type="ECO:0000313" key="1">
    <source>
        <dbReference type="EMBL" id="TVM31216.1"/>
    </source>
</evidence>
<name>A0A6P1ZD89_9BACT</name>
<dbReference type="AlphaFoldDB" id="A0A6P1ZD89"/>
<sequence>MIVRFADTCFVATKISVFARAGSKIMVWVDGDTDEYVFDIGSDELAEHELQKLSEAITKALRGGEDG</sequence>
<dbReference type="EMBL" id="QMIF01000017">
    <property type="protein sequence ID" value="TVM31216.1"/>
    <property type="molecule type" value="Genomic_DNA"/>
</dbReference>
<protein>
    <submittedName>
        <fullName evidence="1">Uncharacterized protein</fullName>
    </submittedName>
</protein>
<gene>
    <name evidence="1" type="ORF">DQK91_19090</name>
</gene>
<comment type="caution">
    <text evidence="1">The sequence shown here is derived from an EMBL/GenBank/DDBJ whole genome shotgun (WGS) entry which is preliminary data.</text>
</comment>
<evidence type="ECO:0000313" key="2">
    <source>
        <dbReference type="Proteomes" id="UP000434052"/>
    </source>
</evidence>
<dbReference type="Proteomes" id="UP000434052">
    <property type="component" value="Unassembled WGS sequence"/>
</dbReference>
<organism evidence="1 2">
    <name type="scientific">Oceanidesulfovibrio marinus</name>
    <dbReference type="NCBI Taxonomy" id="370038"/>
    <lineage>
        <taxon>Bacteria</taxon>
        <taxon>Pseudomonadati</taxon>
        <taxon>Thermodesulfobacteriota</taxon>
        <taxon>Desulfovibrionia</taxon>
        <taxon>Desulfovibrionales</taxon>
        <taxon>Desulfovibrionaceae</taxon>
        <taxon>Oceanidesulfovibrio</taxon>
    </lineage>
</organism>
<proteinExistence type="predicted"/>
<reference evidence="1 2" key="1">
    <citation type="submission" date="2018-06" db="EMBL/GenBank/DDBJ databases">
        <title>Complete genome of Desulfovibrio marinus P48SEP.</title>
        <authorList>
            <person name="Crispim J.S."/>
            <person name="Vidigal P.M.P."/>
            <person name="Silva L.C.F."/>
            <person name="Araujo L.C."/>
            <person name="Laguardia C.N."/>
            <person name="Dias R.S."/>
            <person name="Sousa M.P."/>
            <person name="Paula S.O."/>
            <person name="Silva C."/>
        </authorList>
    </citation>
    <scope>NUCLEOTIDE SEQUENCE [LARGE SCALE GENOMIC DNA]</scope>
    <source>
        <strain evidence="1 2">P48SEP</strain>
    </source>
</reference>